<accession>A0AAP0L8D5</accession>
<name>A0AAP0L8D5_9MAGN</name>
<dbReference type="AlphaFoldDB" id="A0AAP0L8D5"/>
<reference evidence="1 2" key="1">
    <citation type="submission" date="2024-01" db="EMBL/GenBank/DDBJ databases">
        <title>Genome assemblies of Stephania.</title>
        <authorList>
            <person name="Yang L."/>
        </authorList>
    </citation>
    <scope>NUCLEOTIDE SEQUENCE [LARGE SCALE GENOMIC DNA]</scope>
    <source>
        <strain evidence="1">JXDWG</strain>
        <tissue evidence="1">Leaf</tissue>
    </source>
</reference>
<protein>
    <submittedName>
        <fullName evidence="1">Uncharacterized protein</fullName>
    </submittedName>
</protein>
<organism evidence="1 2">
    <name type="scientific">Stephania cephalantha</name>
    <dbReference type="NCBI Taxonomy" id="152367"/>
    <lineage>
        <taxon>Eukaryota</taxon>
        <taxon>Viridiplantae</taxon>
        <taxon>Streptophyta</taxon>
        <taxon>Embryophyta</taxon>
        <taxon>Tracheophyta</taxon>
        <taxon>Spermatophyta</taxon>
        <taxon>Magnoliopsida</taxon>
        <taxon>Ranunculales</taxon>
        <taxon>Menispermaceae</taxon>
        <taxon>Menispermoideae</taxon>
        <taxon>Cissampelideae</taxon>
        <taxon>Stephania</taxon>
    </lineage>
</organism>
<sequence length="50" mass="5733">MFIHKEYKYSQTLHSHKADTVNSFSGYQCLLKNHKESAGIATPSSFRCQL</sequence>
<dbReference type="Proteomes" id="UP001419268">
    <property type="component" value="Unassembled WGS sequence"/>
</dbReference>
<evidence type="ECO:0000313" key="2">
    <source>
        <dbReference type="Proteomes" id="UP001419268"/>
    </source>
</evidence>
<proteinExistence type="predicted"/>
<evidence type="ECO:0000313" key="1">
    <source>
        <dbReference type="EMBL" id="KAK9165662.1"/>
    </source>
</evidence>
<dbReference type="EMBL" id="JBBNAG010000001">
    <property type="protein sequence ID" value="KAK9165662.1"/>
    <property type="molecule type" value="Genomic_DNA"/>
</dbReference>
<keyword evidence="2" id="KW-1185">Reference proteome</keyword>
<comment type="caution">
    <text evidence="1">The sequence shown here is derived from an EMBL/GenBank/DDBJ whole genome shotgun (WGS) entry which is preliminary data.</text>
</comment>
<gene>
    <name evidence="1" type="ORF">Scep_000853</name>
</gene>